<dbReference type="SUPFAM" id="SSF56672">
    <property type="entry name" value="DNA/RNA polymerases"/>
    <property type="match status" value="1"/>
</dbReference>
<organism evidence="8 9">
    <name type="scientific">Artemia franciscana</name>
    <name type="common">Brine shrimp</name>
    <name type="synonym">Artemia sanfranciscana</name>
    <dbReference type="NCBI Taxonomy" id="6661"/>
    <lineage>
        <taxon>Eukaryota</taxon>
        <taxon>Metazoa</taxon>
        <taxon>Ecdysozoa</taxon>
        <taxon>Arthropoda</taxon>
        <taxon>Crustacea</taxon>
        <taxon>Branchiopoda</taxon>
        <taxon>Anostraca</taxon>
        <taxon>Artemiidae</taxon>
        <taxon>Artemia</taxon>
    </lineage>
</organism>
<dbReference type="PANTHER" id="PTHR37984">
    <property type="entry name" value="PROTEIN CBG26694"/>
    <property type="match status" value="1"/>
</dbReference>
<keyword evidence="4" id="KW-0255">Endonuclease</keyword>
<dbReference type="Pfam" id="PF17917">
    <property type="entry name" value="RT_RNaseH"/>
    <property type="match status" value="1"/>
</dbReference>
<evidence type="ECO:0000256" key="4">
    <source>
        <dbReference type="ARBA" id="ARBA00022759"/>
    </source>
</evidence>
<dbReference type="GO" id="GO:0003964">
    <property type="term" value="F:RNA-directed DNA polymerase activity"/>
    <property type="evidence" value="ECO:0007669"/>
    <property type="project" value="UniProtKB-KW"/>
</dbReference>
<comment type="caution">
    <text evidence="8">The sequence shown here is derived from an EMBL/GenBank/DDBJ whole genome shotgun (WGS) entry which is preliminary data.</text>
</comment>
<gene>
    <name evidence="8" type="ORF">QYM36_004288</name>
</gene>
<feature type="domain" description="Reverse transcriptase RNase H-like" evidence="7">
    <location>
        <begin position="13"/>
        <end position="108"/>
    </location>
</feature>
<keyword evidence="9" id="KW-1185">Reference proteome</keyword>
<evidence type="ECO:0000256" key="3">
    <source>
        <dbReference type="ARBA" id="ARBA00022722"/>
    </source>
</evidence>
<dbReference type="AlphaFoldDB" id="A0AA88I2E1"/>
<dbReference type="Proteomes" id="UP001187531">
    <property type="component" value="Unassembled WGS sequence"/>
</dbReference>
<name>A0AA88I2E1_ARTSF</name>
<evidence type="ECO:0000313" key="8">
    <source>
        <dbReference type="EMBL" id="KAK2720350.1"/>
    </source>
</evidence>
<evidence type="ECO:0000259" key="7">
    <source>
        <dbReference type="Pfam" id="PF17917"/>
    </source>
</evidence>
<accession>A0AA88I2E1</accession>
<dbReference type="GO" id="GO:0004519">
    <property type="term" value="F:endonuclease activity"/>
    <property type="evidence" value="ECO:0007669"/>
    <property type="project" value="UniProtKB-KW"/>
</dbReference>
<keyword evidence="6" id="KW-0695">RNA-directed DNA polymerase</keyword>
<sequence length="109" mass="12472">MSGISFLYCKSLNVELKVNASSHGLGPSLCGDGEVVAYASRALSKTEQKYSQLEKKLFTIVYECKLYHYYVNRRRFNVMTDHHSLETIVRNPIHKAPPKVQILMLQLQP</sequence>
<evidence type="ECO:0000313" key="9">
    <source>
        <dbReference type="Proteomes" id="UP001187531"/>
    </source>
</evidence>
<reference evidence="8" key="1">
    <citation type="submission" date="2023-07" db="EMBL/GenBank/DDBJ databases">
        <title>Chromosome-level genome assembly of Artemia franciscana.</title>
        <authorList>
            <person name="Jo E."/>
        </authorList>
    </citation>
    <scope>NUCLEOTIDE SEQUENCE</scope>
    <source>
        <tissue evidence="8">Whole body</tissue>
    </source>
</reference>
<dbReference type="InterPro" id="IPR041373">
    <property type="entry name" value="RT_RNaseH"/>
</dbReference>
<dbReference type="EMBL" id="JAVRJZ010000007">
    <property type="protein sequence ID" value="KAK2720350.1"/>
    <property type="molecule type" value="Genomic_DNA"/>
</dbReference>
<dbReference type="PANTHER" id="PTHR37984:SF5">
    <property type="entry name" value="PROTEIN NYNRIN-LIKE"/>
    <property type="match status" value="1"/>
</dbReference>
<keyword evidence="1" id="KW-0808">Transferase</keyword>
<dbReference type="InterPro" id="IPR050951">
    <property type="entry name" value="Retrovirus_Pol_polyprotein"/>
</dbReference>
<evidence type="ECO:0000256" key="1">
    <source>
        <dbReference type="ARBA" id="ARBA00022679"/>
    </source>
</evidence>
<keyword evidence="5" id="KW-0378">Hydrolase</keyword>
<evidence type="ECO:0000256" key="6">
    <source>
        <dbReference type="ARBA" id="ARBA00022918"/>
    </source>
</evidence>
<keyword evidence="3" id="KW-0540">Nuclease</keyword>
<keyword evidence="2" id="KW-0548">Nucleotidyltransferase</keyword>
<dbReference type="GO" id="GO:0016787">
    <property type="term" value="F:hydrolase activity"/>
    <property type="evidence" value="ECO:0007669"/>
    <property type="project" value="UniProtKB-KW"/>
</dbReference>
<dbReference type="InterPro" id="IPR043502">
    <property type="entry name" value="DNA/RNA_pol_sf"/>
</dbReference>
<evidence type="ECO:0000256" key="5">
    <source>
        <dbReference type="ARBA" id="ARBA00022801"/>
    </source>
</evidence>
<proteinExistence type="predicted"/>
<protein>
    <recommendedName>
        <fullName evidence="7">Reverse transcriptase RNase H-like domain-containing protein</fullName>
    </recommendedName>
</protein>
<evidence type="ECO:0000256" key="2">
    <source>
        <dbReference type="ARBA" id="ARBA00022695"/>
    </source>
</evidence>